<dbReference type="GO" id="GO:0008483">
    <property type="term" value="F:transaminase activity"/>
    <property type="evidence" value="ECO:0007669"/>
    <property type="project" value="UniProtKB-KW"/>
</dbReference>
<dbReference type="GO" id="GO:0030170">
    <property type="term" value="F:pyridoxal phosphate binding"/>
    <property type="evidence" value="ECO:0007669"/>
    <property type="project" value="InterPro"/>
</dbReference>
<evidence type="ECO:0000256" key="2">
    <source>
        <dbReference type="ARBA" id="ARBA00007441"/>
    </source>
</evidence>
<dbReference type="EMBL" id="CP046916">
    <property type="protein sequence ID" value="QGZ65972.1"/>
    <property type="molecule type" value="Genomic_DNA"/>
</dbReference>
<dbReference type="InterPro" id="IPR015422">
    <property type="entry name" value="PyrdxlP-dep_Trfase_small"/>
</dbReference>
<feature type="domain" description="Aminotransferase class I/classII large" evidence="7">
    <location>
        <begin position="28"/>
        <end position="378"/>
    </location>
</feature>
<dbReference type="Gene3D" id="3.40.640.10">
    <property type="entry name" value="Type I PLP-dependent aspartate aminotransferase-like (Major domain)"/>
    <property type="match status" value="1"/>
</dbReference>
<dbReference type="GO" id="GO:0006520">
    <property type="term" value="P:amino acid metabolic process"/>
    <property type="evidence" value="ECO:0007669"/>
    <property type="project" value="InterPro"/>
</dbReference>
<evidence type="ECO:0000256" key="4">
    <source>
        <dbReference type="ARBA" id="ARBA00022679"/>
    </source>
</evidence>
<dbReference type="AlphaFoldDB" id="A0A7Z2GQ75"/>
<dbReference type="InterPro" id="IPR004839">
    <property type="entry name" value="Aminotransferase_I/II_large"/>
</dbReference>
<dbReference type="PANTHER" id="PTHR46383">
    <property type="entry name" value="ASPARTATE AMINOTRANSFERASE"/>
    <property type="match status" value="1"/>
</dbReference>
<keyword evidence="9" id="KW-1185">Reference proteome</keyword>
<dbReference type="SUPFAM" id="SSF53383">
    <property type="entry name" value="PLP-dependent transferases"/>
    <property type="match status" value="1"/>
</dbReference>
<dbReference type="Pfam" id="PF00155">
    <property type="entry name" value="Aminotran_1_2"/>
    <property type="match status" value="1"/>
</dbReference>
<keyword evidence="4 6" id="KW-0808">Transferase</keyword>
<organism evidence="8 9">
    <name type="scientific">Paraburkholderia acidisoli</name>
    <dbReference type="NCBI Taxonomy" id="2571748"/>
    <lineage>
        <taxon>Bacteria</taxon>
        <taxon>Pseudomonadati</taxon>
        <taxon>Pseudomonadota</taxon>
        <taxon>Betaproteobacteria</taxon>
        <taxon>Burkholderiales</taxon>
        <taxon>Burkholderiaceae</taxon>
        <taxon>Paraburkholderia</taxon>
    </lineage>
</organism>
<sequence>MSLTRDAILNMPDSPIIDVWRLGVGRSDVIGLWAGESDLPTPKQFSEAAMAALANGQTFYSQNRGVPALRQAIAAYYQRLCNVTLEDERIAATCSGMNSVMLVAQAIIEPGDNVVCVTPSWPNILRAITITGGEVRSVPLGHGEDGWHLDLQRLFDACDARTKAIYYASPGNPTGWMIEPEQQRELMAFARERGIAILADEVYQRIVYDRSHAPSLLELATPDDPVFVINSFSKAWAMTGWRMGWLVYPRAMLETFEKLIQFNTSGGQAFLQAGATVALNEGEPFVKSFVERCRGGQKIALERLRAIPGVSVVPNQASFYLMFSVEGVSDTLDFCKRAVRDAGVGLAPGIAFGEESAQQIRLCYARSDASLIEAMDRLENFIGR</sequence>
<evidence type="ECO:0000313" key="9">
    <source>
        <dbReference type="Proteomes" id="UP000433577"/>
    </source>
</evidence>
<accession>A0A7Z2GQ75</accession>
<keyword evidence="3 6" id="KW-0032">Aminotransferase</keyword>
<evidence type="ECO:0000256" key="6">
    <source>
        <dbReference type="RuleBase" id="RU000481"/>
    </source>
</evidence>
<evidence type="ECO:0000256" key="1">
    <source>
        <dbReference type="ARBA" id="ARBA00001933"/>
    </source>
</evidence>
<evidence type="ECO:0000256" key="5">
    <source>
        <dbReference type="ARBA" id="ARBA00022898"/>
    </source>
</evidence>
<evidence type="ECO:0000256" key="3">
    <source>
        <dbReference type="ARBA" id="ARBA00022576"/>
    </source>
</evidence>
<reference evidence="8 9" key="1">
    <citation type="submission" date="2019-12" db="EMBL/GenBank/DDBJ databases">
        <title>Paraburkholderia acidiphila 7Q-K02 sp. nov and Paraburkholderia acidisoli DHF22 sp. nov., two strains isolated from forest soil.</title>
        <authorList>
            <person name="Gao Z."/>
            <person name="Qiu L."/>
        </authorList>
    </citation>
    <scope>NUCLEOTIDE SEQUENCE [LARGE SCALE GENOMIC DNA]</scope>
    <source>
        <strain evidence="8 9">DHF22</strain>
    </source>
</reference>
<dbReference type="OrthoDB" id="9803354at2"/>
<evidence type="ECO:0000259" key="7">
    <source>
        <dbReference type="Pfam" id="PF00155"/>
    </source>
</evidence>
<proteinExistence type="inferred from homology"/>
<name>A0A7Z2GQ75_9BURK</name>
<dbReference type="NCBIfam" id="NF004770">
    <property type="entry name" value="PRK06108.1"/>
    <property type="match status" value="1"/>
</dbReference>
<dbReference type="PANTHER" id="PTHR46383:SF2">
    <property type="entry name" value="AMINOTRANSFERASE"/>
    <property type="match status" value="1"/>
</dbReference>
<comment type="cofactor">
    <cofactor evidence="1 6">
        <name>pyridoxal 5'-phosphate</name>
        <dbReference type="ChEBI" id="CHEBI:597326"/>
    </cofactor>
</comment>
<dbReference type="InterPro" id="IPR015421">
    <property type="entry name" value="PyrdxlP-dep_Trfase_major"/>
</dbReference>
<dbReference type="PROSITE" id="PS00105">
    <property type="entry name" value="AA_TRANSFER_CLASS_1"/>
    <property type="match status" value="1"/>
</dbReference>
<dbReference type="InterPro" id="IPR050596">
    <property type="entry name" value="AspAT/PAT-like"/>
</dbReference>
<dbReference type="Gene3D" id="3.90.1150.10">
    <property type="entry name" value="Aspartate Aminotransferase, domain 1"/>
    <property type="match status" value="1"/>
</dbReference>
<dbReference type="EC" id="2.6.1.-" evidence="6"/>
<protein>
    <recommendedName>
        <fullName evidence="6">Aminotransferase</fullName>
        <ecNumber evidence="6">2.6.1.-</ecNumber>
    </recommendedName>
</protein>
<evidence type="ECO:0000313" key="8">
    <source>
        <dbReference type="EMBL" id="QGZ65972.1"/>
    </source>
</evidence>
<keyword evidence="5" id="KW-0663">Pyridoxal phosphate</keyword>
<dbReference type="CDD" id="cd00609">
    <property type="entry name" value="AAT_like"/>
    <property type="match status" value="1"/>
</dbReference>
<dbReference type="RefSeq" id="WP_158956962.1">
    <property type="nucleotide sequence ID" value="NZ_CP046916.1"/>
</dbReference>
<dbReference type="InterPro" id="IPR015424">
    <property type="entry name" value="PyrdxlP-dep_Trfase"/>
</dbReference>
<dbReference type="Proteomes" id="UP000433577">
    <property type="component" value="Chromosome 4"/>
</dbReference>
<dbReference type="InterPro" id="IPR004838">
    <property type="entry name" value="NHTrfase_class1_PyrdxlP-BS"/>
</dbReference>
<gene>
    <name evidence="8" type="ORF">FAZ98_29570</name>
</gene>
<dbReference type="KEGG" id="pacs:FAZ98_29570"/>
<comment type="similarity">
    <text evidence="2 6">Belongs to the class-I pyridoxal-phosphate-dependent aminotransferase family.</text>
</comment>